<name>A0A2T6K5G1_9RHOB</name>
<dbReference type="InterPro" id="IPR025295">
    <property type="entry name" value="eCIS_core_dom"/>
</dbReference>
<dbReference type="AlphaFoldDB" id="A0A2T6K5G1"/>
<feature type="region of interest" description="Disordered" evidence="1">
    <location>
        <begin position="216"/>
        <end position="237"/>
    </location>
</feature>
<protein>
    <submittedName>
        <fullName evidence="3">Uncharacterized protein DUF4157</fullName>
    </submittedName>
</protein>
<evidence type="ECO:0000256" key="1">
    <source>
        <dbReference type="SAM" id="MobiDB-lite"/>
    </source>
</evidence>
<keyword evidence="4" id="KW-1185">Reference proteome</keyword>
<feature type="compositionally biased region" description="Polar residues" evidence="1">
    <location>
        <begin position="217"/>
        <end position="228"/>
    </location>
</feature>
<feature type="domain" description="eCIS core" evidence="2">
    <location>
        <begin position="119"/>
        <end position="184"/>
    </location>
</feature>
<dbReference type="Pfam" id="PF13699">
    <property type="entry name" value="eCIS_core"/>
    <property type="match status" value="1"/>
</dbReference>
<feature type="region of interest" description="Disordered" evidence="1">
    <location>
        <begin position="1"/>
        <end position="25"/>
    </location>
</feature>
<proteinExistence type="predicted"/>
<reference evidence="3 4" key="1">
    <citation type="submission" date="2018-04" db="EMBL/GenBank/DDBJ databases">
        <title>Genomic Encyclopedia of Archaeal and Bacterial Type Strains, Phase II (KMG-II): from individual species to whole genera.</title>
        <authorList>
            <person name="Goeker M."/>
        </authorList>
    </citation>
    <scope>NUCLEOTIDE SEQUENCE [LARGE SCALE GENOMIC DNA]</scope>
    <source>
        <strain evidence="3 4">DSM 29955</strain>
    </source>
</reference>
<dbReference type="Proteomes" id="UP000244523">
    <property type="component" value="Unassembled WGS sequence"/>
</dbReference>
<dbReference type="EMBL" id="QBUD01000024">
    <property type="protein sequence ID" value="PUB09874.1"/>
    <property type="molecule type" value="Genomic_DNA"/>
</dbReference>
<evidence type="ECO:0000313" key="3">
    <source>
        <dbReference type="EMBL" id="PUB09874.1"/>
    </source>
</evidence>
<accession>A0A2T6K5G1</accession>
<evidence type="ECO:0000313" key="4">
    <source>
        <dbReference type="Proteomes" id="UP000244523"/>
    </source>
</evidence>
<evidence type="ECO:0000259" key="2">
    <source>
        <dbReference type="Pfam" id="PF13699"/>
    </source>
</evidence>
<sequence>MYRQAKRSSANTAFARPVRSGQSALQRAANNSPRLASLKALQAMAVQPVQPVQRMEEDELQGKFIQRMEDEELMQGKAIQRMEEDELQGKFIQRMEDEELMQGKAIQRVETPKTNNTGLPDNLKSGIENLSGMSMDGVKVHRNSDKPAAVQAHAYAQGTDIHLGPGQEQHLPHEAWHVVQQAQGRVKPTMQLQGVAVNDDAGLEAEADVMGAKALQTKPSNDSANSPTKVAGNSRANEDSIQRLKVSDDHIRADMRHQKARKLFHEDTFDDVETRLGTTIAAATNANLEAEISNSRAANQLDYSVLSQQKVSSEKQMTNFLNTNLDDEHMYVLDGSDLHVAIRADGKKLPHPTLVGGDPDVTCAGTLEWGINGSVLVTSESGHFRPPSEGPGKKFVAKMMARTEKSSFKKRVKGKKRN</sequence>
<organism evidence="3 4">
    <name type="scientific">Yoonia sediminilitoris</name>
    <dbReference type="NCBI Taxonomy" id="1286148"/>
    <lineage>
        <taxon>Bacteria</taxon>
        <taxon>Pseudomonadati</taxon>
        <taxon>Pseudomonadota</taxon>
        <taxon>Alphaproteobacteria</taxon>
        <taxon>Rhodobacterales</taxon>
        <taxon>Paracoccaceae</taxon>
        <taxon>Yoonia</taxon>
    </lineage>
</organism>
<dbReference type="RefSeq" id="WP_211095496.1">
    <property type="nucleotide sequence ID" value="NZ_QBUD01000024.1"/>
</dbReference>
<comment type="caution">
    <text evidence="3">The sequence shown here is derived from an EMBL/GenBank/DDBJ whole genome shotgun (WGS) entry which is preliminary data.</text>
</comment>
<gene>
    <name evidence="3" type="ORF">C8N45_1247</name>
</gene>